<feature type="compositionally biased region" description="Basic and acidic residues" evidence="1">
    <location>
        <begin position="187"/>
        <end position="222"/>
    </location>
</feature>
<name>A0ABR0KPP6_9EURO</name>
<keyword evidence="4" id="KW-1185">Reference proteome</keyword>
<dbReference type="Pfam" id="PF01585">
    <property type="entry name" value="G-patch"/>
    <property type="match status" value="1"/>
</dbReference>
<dbReference type="InterPro" id="IPR013087">
    <property type="entry name" value="Znf_C2H2_type"/>
</dbReference>
<organism evidence="3 4">
    <name type="scientific">Lithohypha guttulata</name>
    <dbReference type="NCBI Taxonomy" id="1690604"/>
    <lineage>
        <taxon>Eukaryota</taxon>
        <taxon>Fungi</taxon>
        <taxon>Dikarya</taxon>
        <taxon>Ascomycota</taxon>
        <taxon>Pezizomycotina</taxon>
        <taxon>Eurotiomycetes</taxon>
        <taxon>Chaetothyriomycetidae</taxon>
        <taxon>Chaetothyriales</taxon>
        <taxon>Trichomeriaceae</taxon>
        <taxon>Lithohypha</taxon>
    </lineage>
</organism>
<gene>
    <name evidence="3" type="ORF">LTR24_000683</name>
</gene>
<sequence>MATEADDEYYLPLVDQRVFGAGIKRRRVAFVPAKNDETSSFIPTAKPSNAANRYLSIVMKTAEPESETPSTVKSDTKEQEVPWALTCEICGQKVSEGRGVLKHETSIAHQMCLEHSHPPSHLDRSHVGLKYLQEYGWDPDDRGGLGARREGIRVPVKAKQKNDSAGLGLLQNDGENSNGARQKKKVGSKENHTEVVKLNAKEVRRMEEGKSRRAEKLRRSVYGEDLSQCLGSNG</sequence>
<dbReference type="PROSITE" id="PS50174">
    <property type="entry name" value="G_PATCH"/>
    <property type="match status" value="1"/>
</dbReference>
<accession>A0ABR0KPP6</accession>
<dbReference type="InterPro" id="IPR039146">
    <property type="entry name" value="GPANK1"/>
</dbReference>
<dbReference type="SMART" id="SM00443">
    <property type="entry name" value="G_patch"/>
    <property type="match status" value="1"/>
</dbReference>
<feature type="region of interest" description="Disordered" evidence="1">
    <location>
        <begin position="158"/>
        <end position="234"/>
    </location>
</feature>
<reference evidence="3 4" key="1">
    <citation type="submission" date="2023-08" db="EMBL/GenBank/DDBJ databases">
        <title>Black Yeasts Isolated from many extreme environments.</title>
        <authorList>
            <person name="Coleine C."/>
            <person name="Stajich J.E."/>
            <person name="Selbmann L."/>
        </authorList>
    </citation>
    <scope>NUCLEOTIDE SEQUENCE [LARGE SCALE GENOMIC DNA]</scope>
    <source>
        <strain evidence="3 4">CCFEE 5885</strain>
    </source>
</reference>
<comment type="caution">
    <text evidence="3">The sequence shown here is derived from an EMBL/GenBank/DDBJ whole genome shotgun (WGS) entry which is preliminary data.</text>
</comment>
<feature type="domain" description="G-patch" evidence="2">
    <location>
        <begin position="124"/>
        <end position="172"/>
    </location>
</feature>
<dbReference type="PROSITE" id="PS00028">
    <property type="entry name" value="ZINC_FINGER_C2H2_1"/>
    <property type="match status" value="1"/>
</dbReference>
<evidence type="ECO:0000256" key="1">
    <source>
        <dbReference type="SAM" id="MobiDB-lite"/>
    </source>
</evidence>
<evidence type="ECO:0000313" key="4">
    <source>
        <dbReference type="Proteomes" id="UP001345013"/>
    </source>
</evidence>
<evidence type="ECO:0000259" key="2">
    <source>
        <dbReference type="PROSITE" id="PS50174"/>
    </source>
</evidence>
<protein>
    <recommendedName>
        <fullName evidence="2">G-patch domain-containing protein</fullName>
    </recommendedName>
</protein>
<proteinExistence type="predicted"/>
<dbReference type="PANTHER" id="PTHR20923:SF1">
    <property type="entry name" value="G PATCH DOMAIN AND ANKYRIN REPEAT-CONTAINING PROTEIN 1"/>
    <property type="match status" value="1"/>
</dbReference>
<dbReference type="InterPro" id="IPR000467">
    <property type="entry name" value="G_patch_dom"/>
</dbReference>
<dbReference type="PANTHER" id="PTHR20923">
    <property type="entry name" value="BAT4 PROTEIN-RELATED"/>
    <property type="match status" value="1"/>
</dbReference>
<dbReference type="Proteomes" id="UP001345013">
    <property type="component" value="Unassembled WGS sequence"/>
</dbReference>
<dbReference type="EMBL" id="JAVRRG010000005">
    <property type="protein sequence ID" value="KAK5100836.1"/>
    <property type="molecule type" value="Genomic_DNA"/>
</dbReference>
<evidence type="ECO:0000313" key="3">
    <source>
        <dbReference type="EMBL" id="KAK5100836.1"/>
    </source>
</evidence>